<dbReference type="PANTHER" id="PTHR43687">
    <property type="entry name" value="ADENYLYLSULFATE REDUCTASE, BETA SUBUNIT"/>
    <property type="match status" value="1"/>
</dbReference>
<dbReference type="Gene3D" id="3.30.70.20">
    <property type="match status" value="1"/>
</dbReference>
<dbReference type="RefSeq" id="WP_083497748.1">
    <property type="nucleotide sequence ID" value="NZ_BSDN01000004.1"/>
</dbReference>
<dbReference type="InterPro" id="IPR017900">
    <property type="entry name" value="4Fe4S_Fe_S_CS"/>
</dbReference>
<keyword evidence="3" id="KW-0408">Iron</keyword>
<dbReference type="SUPFAM" id="SSF54862">
    <property type="entry name" value="4Fe-4S ferredoxins"/>
    <property type="match status" value="1"/>
</dbReference>
<dbReference type="PROSITE" id="PS51379">
    <property type="entry name" value="4FE4S_FER_2"/>
    <property type="match status" value="2"/>
</dbReference>
<evidence type="ECO:0000313" key="6">
    <source>
        <dbReference type="EMBL" id="GAQ26188.1"/>
    </source>
</evidence>
<feature type="domain" description="4Fe-4S ferredoxin-type" evidence="5">
    <location>
        <begin position="36"/>
        <end position="66"/>
    </location>
</feature>
<dbReference type="GO" id="GO:0046872">
    <property type="term" value="F:metal ion binding"/>
    <property type="evidence" value="ECO:0007669"/>
    <property type="project" value="UniProtKB-KW"/>
</dbReference>
<keyword evidence="4" id="KW-0411">Iron-sulfur</keyword>
<dbReference type="STRING" id="224999.GCA_001485475_02232"/>
<reference evidence="6" key="1">
    <citation type="journal article" date="2016" name="Genome Announc.">
        <title>Draft Genome Sequence of the Syntrophic Lactate-Degrading Bacterium Tepidanaerobacter syntrophicus JLT.</title>
        <authorList>
            <person name="Matsuura N."/>
            <person name="Ohashi A."/>
            <person name="Tourlousse D.M."/>
            <person name="Sekiguchi Y."/>
        </authorList>
    </citation>
    <scope>NUCLEOTIDE SEQUENCE [LARGE SCALE GENOMIC DNA]</scope>
    <source>
        <strain evidence="6">JL</strain>
    </source>
</reference>
<organism evidence="6">
    <name type="scientific">Tepidanaerobacter syntrophicus</name>
    <dbReference type="NCBI Taxonomy" id="224999"/>
    <lineage>
        <taxon>Bacteria</taxon>
        <taxon>Bacillati</taxon>
        <taxon>Bacillota</taxon>
        <taxon>Clostridia</taxon>
        <taxon>Thermosediminibacterales</taxon>
        <taxon>Tepidanaerobacteraceae</taxon>
        <taxon>Tepidanaerobacter</taxon>
    </lineage>
</organism>
<evidence type="ECO:0000259" key="5">
    <source>
        <dbReference type="PROSITE" id="PS51379"/>
    </source>
</evidence>
<dbReference type="Proteomes" id="UP000062160">
    <property type="component" value="Unassembled WGS sequence"/>
</dbReference>
<dbReference type="PANTHER" id="PTHR43687:SF4">
    <property type="entry name" value="BLR5484 PROTEIN"/>
    <property type="match status" value="1"/>
</dbReference>
<dbReference type="GO" id="GO:0051539">
    <property type="term" value="F:4 iron, 4 sulfur cluster binding"/>
    <property type="evidence" value="ECO:0007669"/>
    <property type="project" value="UniProtKB-KW"/>
</dbReference>
<protein>
    <submittedName>
        <fullName evidence="6">2-oxoglutarate ferredoxin oxidoreductase subunit delta</fullName>
    </submittedName>
</protein>
<dbReference type="OrthoDB" id="9804603at2"/>
<evidence type="ECO:0000256" key="3">
    <source>
        <dbReference type="ARBA" id="ARBA00023004"/>
    </source>
</evidence>
<feature type="domain" description="4Fe-4S ferredoxin-type" evidence="5">
    <location>
        <begin position="6"/>
        <end position="35"/>
    </location>
</feature>
<accession>A0A0U9HLB0</accession>
<evidence type="ECO:0000256" key="4">
    <source>
        <dbReference type="ARBA" id="ARBA00023014"/>
    </source>
</evidence>
<evidence type="ECO:0000313" key="7">
    <source>
        <dbReference type="Proteomes" id="UP000062160"/>
    </source>
</evidence>
<evidence type="ECO:0000256" key="1">
    <source>
        <dbReference type="ARBA" id="ARBA00022485"/>
    </source>
</evidence>
<proteinExistence type="predicted"/>
<keyword evidence="1" id="KW-0004">4Fe-4S</keyword>
<gene>
    <name evidence="6" type="ORF">TSYNT_9452</name>
</gene>
<keyword evidence="7" id="KW-1185">Reference proteome</keyword>
<name>A0A0U9HLB0_9FIRM</name>
<dbReference type="AlphaFoldDB" id="A0A0U9HLB0"/>
<dbReference type="InterPro" id="IPR017896">
    <property type="entry name" value="4Fe4S_Fe-S-bd"/>
</dbReference>
<dbReference type="EMBL" id="DF977003">
    <property type="protein sequence ID" value="GAQ26188.1"/>
    <property type="molecule type" value="Genomic_DNA"/>
</dbReference>
<keyword evidence="2" id="KW-0479">Metal-binding</keyword>
<sequence>MIEKHIKIIIDEKACKKCGLCIAFCPRKVYVSSEDGRPAVARLSACTNCKLCELRCPDYAIVVGGEDDE</sequence>
<evidence type="ECO:0000256" key="2">
    <source>
        <dbReference type="ARBA" id="ARBA00022723"/>
    </source>
</evidence>
<dbReference type="Pfam" id="PF13237">
    <property type="entry name" value="Fer4_10"/>
    <property type="match status" value="1"/>
</dbReference>
<dbReference type="PROSITE" id="PS00198">
    <property type="entry name" value="4FE4S_FER_1"/>
    <property type="match status" value="2"/>
</dbReference>
<dbReference type="InterPro" id="IPR050572">
    <property type="entry name" value="Fe-S_Ferredoxin"/>
</dbReference>